<evidence type="ECO:0000313" key="7">
    <source>
        <dbReference type="Proteomes" id="UP000254537"/>
    </source>
</evidence>
<dbReference type="Gene3D" id="3.20.20.70">
    <property type="entry name" value="Aldolase class I"/>
    <property type="match status" value="1"/>
</dbReference>
<dbReference type="InterPro" id="IPR013785">
    <property type="entry name" value="Aldolase_TIM"/>
</dbReference>
<feature type="domain" description="Quinolinate phosphoribosyl transferase N-terminal" evidence="5">
    <location>
        <begin position="42"/>
        <end position="125"/>
    </location>
</feature>
<dbReference type="Gene3D" id="3.90.1170.20">
    <property type="entry name" value="Quinolinate phosphoribosyl transferase, N-terminal domain"/>
    <property type="match status" value="1"/>
</dbReference>
<dbReference type="InterPro" id="IPR037128">
    <property type="entry name" value="Quinolinate_PRibosylTase_N_sf"/>
</dbReference>
<dbReference type="GO" id="GO:0004514">
    <property type="term" value="F:nicotinate-nucleotide diphosphorylase (carboxylating) activity"/>
    <property type="evidence" value="ECO:0007669"/>
    <property type="project" value="InterPro"/>
</dbReference>
<dbReference type="OrthoDB" id="8216773at2"/>
<dbReference type="InterPro" id="IPR027277">
    <property type="entry name" value="NadC/ModD"/>
</dbReference>
<evidence type="ECO:0000256" key="3">
    <source>
        <dbReference type="ARBA" id="ARBA00022679"/>
    </source>
</evidence>
<dbReference type="SUPFAM" id="SSF54675">
    <property type="entry name" value="Nicotinate/Quinolinate PRTase N-terminal domain-like"/>
    <property type="match status" value="1"/>
</dbReference>
<evidence type="ECO:0000256" key="1">
    <source>
        <dbReference type="ARBA" id="ARBA00009400"/>
    </source>
</evidence>
<evidence type="ECO:0008006" key="8">
    <source>
        <dbReference type="Google" id="ProtNLM"/>
    </source>
</evidence>
<dbReference type="InterPro" id="IPR036068">
    <property type="entry name" value="Nicotinate_pribotase-like_C"/>
</dbReference>
<dbReference type="PANTHER" id="PTHR32179:SF4">
    <property type="entry name" value="PYROPHOSPHORYLASE MODD-RELATED"/>
    <property type="match status" value="1"/>
</dbReference>
<keyword evidence="3" id="KW-0808">Transferase</keyword>
<proteinExistence type="inferred from homology"/>
<dbReference type="AlphaFoldDB" id="A0A345Y9M0"/>
<evidence type="ECO:0000313" key="6">
    <source>
        <dbReference type="EMBL" id="AXK40622.1"/>
    </source>
</evidence>
<accession>A0A345Y9M0</accession>
<evidence type="ECO:0000256" key="2">
    <source>
        <dbReference type="ARBA" id="ARBA00022676"/>
    </source>
</evidence>
<sequence>MLAASRRTAVLPCPNPPVAQGACVLLPSEIEGLFREDAPYQDLTCRLLGVRRQSAHLTVVARDGGVASGVEAALDLFAYLGVRAEARVDEGDALLPGATLLTASGPASALHLAARQALNLIERFSGIASKTRTLVESAQRVNPELVVALPRQGFPGTRRLAAQAVLAGGGQALRLGLSESIEIGREHWQFVGGIEGLLPRIARLKRSAGGKPLTLIAGSESETLRLARAEPDFLELPCLPLSKLAELCKSVHRLSPRTRLACCVPSGDAGWARYAACGLDWLIVPDLMQAPALPVSASWSVAQPLSLGLGVADSLMPADTGASLFSFPAVSCADDLPVLHSLAR</sequence>
<evidence type="ECO:0000259" key="4">
    <source>
        <dbReference type="Pfam" id="PF01729"/>
    </source>
</evidence>
<dbReference type="InterPro" id="IPR002638">
    <property type="entry name" value="Quinolinate_PRibosylTrfase_C"/>
</dbReference>
<reference evidence="6 7" key="1">
    <citation type="submission" date="2018-07" db="EMBL/GenBank/DDBJ databases">
        <title>Crenobacter cavernae sp. nov., isolated from a karst cave.</title>
        <authorList>
            <person name="Zhu H."/>
        </authorList>
    </citation>
    <scope>NUCLEOTIDE SEQUENCE [LARGE SCALE GENOMIC DNA]</scope>
    <source>
        <strain evidence="6 7">K1W11S-77</strain>
    </source>
</reference>
<dbReference type="GO" id="GO:0034213">
    <property type="term" value="P:quinolinate catabolic process"/>
    <property type="evidence" value="ECO:0007669"/>
    <property type="project" value="TreeGrafter"/>
</dbReference>
<name>A0A345Y9M0_9NEIS</name>
<organism evidence="6 7">
    <name type="scientific">Crenobacter cavernae</name>
    <dbReference type="NCBI Taxonomy" id="2290923"/>
    <lineage>
        <taxon>Bacteria</taxon>
        <taxon>Pseudomonadati</taxon>
        <taxon>Pseudomonadota</taxon>
        <taxon>Betaproteobacteria</taxon>
        <taxon>Neisseriales</taxon>
        <taxon>Neisseriaceae</taxon>
        <taxon>Crenobacter</taxon>
    </lineage>
</organism>
<dbReference type="InterPro" id="IPR022412">
    <property type="entry name" value="Quinolinate_PRibosylTrfase_N"/>
</dbReference>
<dbReference type="KEGG" id="ccah:DWG20_14990"/>
<comment type="similarity">
    <text evidence="1">Belongs to the NadC/ModD family.</text>
</comment>
<protein>
    <recommendedName>
        <fullName evidence="8">Quinolinate phosphoribosyl transferase N-terminal domain-containing protein</fullName>
    </recommendedName>
</protein>
<dbReference type="GO" id="GO:0009435">
    <property type="term" value="P:NAD+ biosynthetic process"/>
    <property type="evidence" value="ECO:0007669"/>
    <property type="project" value="InterPro"/>
</dbReference>
<evidence type="ECO:0000259" key="5">
    <source>
        <dbReference type="Pfam" id="PF02749"/>
    </source>
</evidence>
<keyword evidence="2" id="KW-0328">Glycosyltransferase</keyword>
<dbReference type="Proteomes" id="UP000254537">
    <property type="component" value="Chromosome"/>
</dbReference>
<dbReference type="GO" id="GO:0005737">
    <property type="term" value="C:cytoplasm"/>
    <property type="evidence" value="ECO:0007669"/>
    <property type="project" value="TreeGrafter"/>
</dbReference>
<dbReference type="SUPFAM" id="SSF51690">
    <property type="entry name" value="Nicotinate/Quinolinate PRTase C-terminal domain-like"/>
    <property type="match status" value="1"/>
</dbReference>
<dbReference type="Pfam" id="PF02749">
    <property type="entry name" value="QRPTase_N"/>
    <property type="match status" value="1"/>
</dbReference>
<feature type="domain" description="Quinolinate phosphoribosyl transferase C-terminal" evidence="4">
    <location>
        <begin position="127"/>
        <end position="262"/>
    </location>
</feature>
<dbReference type="EMBL" id="CP031337">
    <property type="protein sequence ID" value="AXK40622.1"/>
    <property type="molecule type" value="Genomic_DNA"/>
</dbReference>
<dbReference type="Pfam" id="PF01729">
    <property type="entry name" value="QRPTase_C"/>
    <property type="match status" value="1"/>
</dbReference>
<dbReference type="PANTHER" id="PTHR32179">
    <property type="entry name" value="NICOTINATE-NUCLEOTIDE PYROPHOSPHORYLASE [CARBOXYLATING]"/>
    <property type="match status" value="1"/>
</dbReference>
<gene>
    <name evidence="6" type="ORF">DWG20_14990</name>
</gene>